<accession>A0ABR2M6K5</accession>
<organism evidence="1 2">
    <name type="scientific">Platanthera guangdongensis</name>
    <dbReference type="NCBI Taxonomy" id="2320717"/>
    <lineage>
        <taxon>Eukaryota</taxon>
        <taxon>Viridiplantae</taxon>
        <taxon>Streptophyta</taxon>
        <taxon>Embryophyta</taxon>
        <taxon>Tracheophyta</taxon>
        <taxon>Spermatophyta</taxon>
        <taxon>Magnoliopsida</taxon>
        <taxon>Liliopsida</taxon>
        <taxon>Asparagales</taxon>
        <taxon>Orchidaceae</taxon>
        <taxon>Orchidoideae</taxon>
        <taxon>Orchideae</taxon>
        <taxon>Orchidinae</taxon>
        <taxon>Platanthera</taxon>
    </lineage>
</organism>
<dbReference type="EMBL" id="JBBWWR010000011">
    <property type="protein sequence ID" value="KAK8959785.1"/>
    <property type="molecule type" value="Genomic_DNA"/>
</dbReference>
<reference evidence="1 2" key="1">
    <citation type="journal article" date="2022" name="Nat. Plants">
        <title>Genomes of leafy and leafless Platanthera orchids illuminate the evolution of mycoheterotrophy.</title>
        <authorList>
            <person name="Li M.H."/>
            <person name="Liu K.W."/>
            <person name="Li Z."/>
            <person name="Lu H.C."/>
            <person name="Ye Q.L."/>
            <person name="Zhang D."/>
            <person name="Wang J.Y."/>
            <person name="Li Y.F."/>
            <person name="Zhong Z.M."/>
            <person name="Liu X."/>
            <person name="Yu X."/>
            <person name="Liu D.K."/>
            <person name="Tu X.D."/>
            <person name="Liu B."/>
            <person name="Hao Y."/>
            <person name="Liao X.Y."/>
            <person name="Jiang Y.T."/>
            <person name="Sun W.H."/>
            <person name="Chen J."/>
            <person name="Chen Y.Q."/>
            <person name="Ai Y."/>
            <person name="Zhai J.W."/>
            <person name="Wu S.S."/>
            <person name="Zhou Z."/>
            <person name="Hsiao Y.Y."/>
            <person name="Wu W.L."/>
            <person name="Chen Y.Y."/>
            <person name="Lin Y.F."/>
            <person name="Hsu J.L."/>
            <person name="Li C.Y."/>
            <person name="Wang Z.W."/>
            <person name="Zhao X."/>
            <person name="Zhong W.Y."/>
            <person name="Ma X.K."/>
            <person name="Ma L."/>
            <person name="Huang J."/>
            <person name="Chen G.Z."/>
            <person name="Huang M.Z."/>
            <person name="Huang L."/>
            <person name="Peng D.H."/>
            <person name="Luo Y.B."/>
            <person name="Zou S.Q."/>
            <person name="Chen S.P."/>
            <person name="Lan S."/>
            <person name="Tsai W.C."/>
            <person name="Van de Peer Y."/>
            <person name="Liu Z.J."/>
        </authorList>
    </citation>
    <scope>NUCLEOTIDE SEQUENCE [LARGE SCALE GENOMIC DNA]</scope>
    <source>
        <strain evidence="1">Lor288</strain>
    </source>
</reference>
<gene>
    <name evidence="1" type="ORF">KSP40_PGU017812</name>
</gene>
<protein>
    <submittedName>
        <fullName evidence="1">Uncharacterized protein</fullName>
    </submittedName>
</protein>
<sequence length="75" mass="8228">MSMLFAMAARAQIPSYQKRTGSSSSAASSVDLRDLWHRSRPALLHALDVARPGLNADEKPSFCYHPRESELGQGV</sequence>
<evidence type="ECO:0000313" key="1">
    <source>
        <dbReference type="EMBL" id="KAK8959785.1"/>
    </source>
</evidence>
<dbReference type="Proteomes" id="UP001412067">
    <property type="component" value="Unassembled WGS sequence"/>
</dbReference>
<name>A0ABR2M6K5_9ASPA</name>
<keyword evidence="2" id="KW-1185">Reference proteome</keyword>
<proteinExistence type="predicted"/>
<evidence type="ECO:0000313" key="2">
    <source>
        <dbReference type="Proteomes" id="UP001412067"/>
    </source>
</evidence>
<comment type="caution">
    <text evidence="1">The sequence shown here is derived from an EMBL/GenBank/DDBJ whole genome shotgun (WGS) entry which is preliminary data.</text>
</comment>